<keyword evidence="2" id="KW-1185">Reference proteome</keyword>
<evidence type="ECO:0000313" key="2">
    <source>
        <dbReference type="Proteomes" id="UP000250266"/>
    </source>
</evidence>
<dbReference type="AlphaFoldDB" id="A0A8E2EJB0"/>
<name>A0A8E2EJB0_9PEZI</name>
<dbReference type="Proteomes" id="UP000250266">
    <property type="component" value="Unassembled WGS sequence"/>
</dbReference>
<dbReference type="EMBL" id="KV744825">
    <property type="protein sequence ID" value="OCK85062.1"/>
    <property type="molecule type" value="Genomic_DNA"/>
</dbReference>
<protein>
    <submittedName>
        <fullName evidence="1">Uncharacterized protein</fullName>
    </submittedName>
</protein>
<organism evidence="1 2">
    <name type="scientific">Lepidopterella palustris CBS 459.81</name>
    <dbReference type="NCBI Taxonomy" id="1314670"/>
    <lineage>
        <taxon>Eukaryota</taxon>
        <taxon>Fungi</taxon>
        <taxon>Dikarya</taxon>
        <taxon>Ascomycota</taxon>
        <taxon>Pezizomycotina</taxon>
        <taxon>Dothideomycetes</taxon>
        <taxon>Pleosporomycetidae</taxon>
        <taxon>Mytilinidiales</taxon>
        <taxon>Argynnaceae</taxon>
        <taxon>Lepidopterella</taxon>
    </lineage>
</organism>
<proteinExistence type="predicted"/>
<reference evidence="1 2" key="1">
    <citation type="journal article" date="2016" name="Nat. Commun.">
        <title>Ectomycorrhizal ecology is imprinted in the genome of the dominant symbiotic fungus Cenococcum geophilum.</title>
        <authorList>
            <consortium name="DOE Joint Genome Institute"/>
            <person name="Peter M."/>
            <person name="Kohler A."/>
            <person name="Ohm R.A."/>
            <person name="Kuo A."/>
            <person name="Krutzmann J."/>
            <person name="Morin E."/>
            <person name="Arend M."/>
            <person name="Barry K.W."/>
            <person name="Binder M."/>
            <person name="Choi C."/>
            <person name="Clum A."/>
            <person name="Copeland A."/>
            <person name="Grisel N."/>
            <person name="Haridas S."/>
            <person name="Kipfer T."/>
            <person name="LaButti K."/>
            <person name="Lindquist E."/>
            <person name="Lipzen A."/>
            <person name="Maire R."/>
            <person name="Meier B."/>
            <person name="Mihaltcheva S."/>
            <person name="Molinier V."/>
            <person name="Murat C."/>
            <person name="Poggeler S."/>
            <person name="Quandt C.A."/>
            <person name="Sperisen C."/>
            <person name="Tritt A."/>
            <person name="Tisserant E."/>
            <person name="Crous P.W."/>
            <person name="Henrissat B."/>
            <person name="Nehls U."/>
            <person name="Egli S."/>
            <person name="Spatafora J.W."/>
            <person name="Grigoriev I.V."/>
            <person name="Martin F.M."/>
        </authorList>
    </citation>
    <scope>NUCLEOTIDE SEQUENCE [LARGE SCALE GENOMIC DNA]</scope>
    <source>
        <strain evidence="1 2">CBS 459.81</strain>
    </source>
</reference>
<accession>A0A8E2EJB0</accession>
<gene>
    <name evidence="1" type="ORF">K432DRAFT_400613</name>
</gene>
<evidence type="ECO:0000313" key="1">
    <source>
        <dbReference type="EMBL" id="OCK85062.1"/>
    </source>
</evidence>
<sequence>MPATSKSFWPILATFLGALVSTVTRVIGAVGDYSKRIKLRLRNTQLRAHVQPLGNTAWLSQKLVSQSRPHIFPTTATTPSKSIKPQVPPLIFTTNAYPQDPENNTTLPSTYCIATQKFHNSVIFTSLLLLTLVAISQITRHKDAALLDTLHEPLLSYDAEGESHRTRVTASKLRKSR</sequence>